<proteinExistence type="predicted"/>
<accession>A0A8H5K622</accession>
<evidence type="ECO:0000313" key="3">
    <source>
        <dbReference type="Proteomes" id="UP000574317"/>
    </source>
</evidence>
<keyword evidence="3" id="KW-1185">Reference proteome</keyword>
<keyword evidence="1" id="KW-0812">Transmembrane</keyword>
<keyword evidence="1" id="KW-0472">Membrane</keyword>
<gene>
    <name evidence="2" type="ORF">FNAPI_1254</name>
</gene>
<evidence type="ECO:0000313" key="2">
    <source>
        <dbReference type="EMBL" id="KAF5566255.1"/>
    </source>
</evidence>
<dbReference type="EMBL" id="JAAOAO010000045">
    <property type="protein sequence ID" value="KAF5566255.1"/>
    <property type="molecule type" value="Genomic_DNA"/>
</dbReference>
<reference evidence="2 3" key="1">
    <citation type="submission" date="2020-05" db="EMBL/GenBank/DDBJ databases">
        <title>Identification and distribution of gene clusters putatively required for synthesis of sphingolipid metabolism inhibitors in phylogenetically diverse species of the filamentous fungus Fusarium.</title>
        <authorList>
            <person name="Kim H.-S."/>
            <person name="Busman M."/>
            <person name="Brown D.W."/>
            <person name="Divon H."/>
            <person name="Uhlig S."/>
            <person name="Proctor R.H."/>
        </authorList>
    </citation>
    <scope>NUCLEOTIDE SEQUENCE [LARGE SCALE GENOMIC DNA]</scope>
    <source>
        <strain evidence="2 3">NRRL 25196</strain>
    </source>
</reference>
<keyword evidence="1" id="KW-1133">Transmembrane helix</keyword>
<name>A0A8H5K622_9HYPO</name>
<protein>
    <submittedName>
        <fullName evidence="2">Uncharacterized protein</fullName>
    </submittedName>
</protein>
<evidence type="ECO:0000256" key="1">
    <source>
        <dbReference type="SAM" id="Phobius"/>
    </source>
</evidence>
<dbReference type="AlphaFoldDB" id="A0A8H5K622"/>
<comment type="caution">
    <text evidence="2">The sequence shown here is derived from an EMBL/GenBank/DDBJ whole genome shotgun (WGS) entry which is preliminary data.</text>
</comment>
<sequence>MSLMLTPTETEAWLRLKGKSSTRELVLYGISVIGALLTLYWAGLIIYHIYFCSLASSIGRLLAISTPERALLLAMYIEAIAIQSGKIWRIVRSTRGRIRFTIDKEPRTYVGS</sequence>
<dbReference type="Proteomes" id="UP000574317">
    <property type="component" value="Unassembled WGS sequence"/>
</dbReference>
<organism evidence="2 3">
    <name type="scientific">Fusarium napiforme</name>
    <dbReference type="NCBI Taxonomy" id="42672"/>
    <lineage>
        <taxon>Eukaryota</taxon>
        <taxon>Fungi</taxon>
        <taxon>Dikarya</taxon>
        <taxon>Ascomycota</taxon>
        <taxon>Pezizomycotina</taxon>
        <taxon>Sordariomycetes</taxon>
        <taxon>Hypocreomycetidae</taxon>
        <taxon>Hypocreales</taxon>
        <taxon>Nectriaceae</taxon>
        <taxon>Fusarium</taxon>
        <taxon>Fusarium fujikuroi species complex</taxon>
    </lineage>
</organism>
<feature type="transmembrane region" description="Helical" evidence="1">
    <location>
        <begin position="25"/>
        <end position="50"/>
    </location>
</feature>